<dbReference type="HOGENOM" id="CLU_202125_0_0_1"/>
<evidence type="ECO:0000256" key="1">
    <source>
        <dbReference type="ARBA" id="ARBA00005711"/>
    </source>
</evidence>
<evidence type="ECO:0000313" key="4">
    <source>
        <dbReference type="EMBL" id="EFJ09154.1"/>
    </source>
</evidence>
<dbReference type="AlphaFoldDB" id="D8T263"/>
<feature type="domain" description="Remorin C-terminal" evidence="2">
    <location>
        <begin position="2"/>
        <end position="61"/>
    </location>
</feature>
<organism evidence="5">
    <name type="scientific">Selaginella moellendorffii</name>
    <name type="common">Spikemoss</name>
    <dbReference type="NCBI Taxonomy" id="88036"/>
    <lineage>
        <taxon>Eukaryota</taxon>
        <taxon>Viridiplantae</taxon>
        <taxon>Streptophyta</taxon>
        <taxon>Embryophyta</taxon>
        <taxon>Tracheophyta</taxon>
        <taxon>Lycopodiopsida</taxon>
        <taxon>Selaginellales</taxon>
        <taxon>Selaginellaceae</taxon>
        <taxon>Selaginella</taxon>
    </lineage>
</organism>
<comment type="similarity">
    <text evidence="1">Belongs to the remorin family.</text>
</comment>
<protein>
    <recommendedName>
        <fullName evidence="2">Remorin C-terminal domain-containing protein</fullName>
    </recommendedName>
</protein>
<evidence type="ECO:0000313" key="3">
    <source>
        <dbReference type="EMBL" id="EFJ07207.1"/>
    </source>
</evidence>
<dbReference type="EMBL" id="GL377688">
    <property type="protein sequence ID" value="EFJ07207.1"/>
    <property type="molecule type" value="Genomic_DNA"/>
</dbReference>
<dbReference type="PANTHER" id="PTHR31775:SF5">
    <property type="entry name" value="REMORIN 1.4"/>
    <property type="match status" value="1"/>
</dbReference>
<dbReference type="Proteomes" id="UP000001514">
    <property type="component" value="Unassembled WGS sequence"/>
</dbReference>
<feature type="non-terminal residue" evidence="4">
    <location>
        <position position="61"/>
    </location>
</feature>
<dbReference type="Pfam" id="PF03763">
    <property type="entry name" value="Remorin_C"/>
    <property type="match status" value="1"/>
</dbReference>
<name>D8T263_SELML</name>
<dbReference type="EMBL" id="GL377665">
    <property type="protein sequence ID" value="EFJ09154.1"/>
    <property type="molecule type" value="Genomic_DNA"/>
</dbReference>
<dbReference type="InterPro" id="IPR005516">
    <property type="entry name" value="Remorin_C"/>
</dbReference>
<sequence length="61" mass="7208">LQEELEKKRAKLREGFKNEIASIHRRADDWKAITETRRVEEILRTEEGAARFRATGMLPKK</sequence>
<dbReference type="OMA" id="HRRADDW"/>
<feature type="non-terminal residue" evidence="4">
    <location>
        <position position="1"/>
    </location>
</feature>
<evidence type="ECO:0000313" key="5">
    <source>
        <dbReference type="Proteomes" id="UP000001514"/>
    </source>
</evidence>
<accession>D8T263</accession>
<keyword evidence="5" id="KW-1185">Reference proteome</keyword>
<proteinExistence type="inferred from homology"/>
<dbReference type="STRING" id="88036.D8T263"/>
<evidence type="ECO:0000259" key="2">
    <source>
        <dbReference type="Pfam" id="PF03763"/>
    </source>
</evidence>
<dbReference type="KEGG" id="smo:SELMODRAFT_27771"/>
<dbReference type="PANTHER" id="PTHR31775">
    <property type="entry name" value="OS02G0117200 PROTEIN"/>
    <property type="match status" value="1"/>
</dbReference>
<gene>
    <name evidence="3" type="ORF">SELMODRAFT_27769</name>
    <name evidence="4" type="ORF">SELMODRAFT_27771</name>
</gene>
<reference evidence="4 5" key="1">
    <citation type="journal article" date="2011" name="Science">
        <title>The Selaginella genome identifies genetic changes associated with the evolution of vascular plants.</title>
        <authorList>
            <person name="Banks J.A."/>
            <person name="Nishiyama T."/>
            <person name="Hasebe M."/>
            <person name="Bowman J.L."/>
            <person name="Gribskov M."/>
            <person name="dePamphilis C."/>
            <person name="Albert V.A."/>
            <person name="Aono N."/>
            <person name="Aoyama T."/>
            <person name="Ambrose B.A."/>
            <person name="Ashton N.W."/>
            <person name="Axtell M.J."/>
            <person name="Barker E."/>
            <person name="Barker M.S."/>
            <person name="Bennetzen J.L."/>
            <person name="Bonawitz N.D."/>
            <person name="Chapple C."/>
            <person name="Cheng C."/>
            <person name="Correa L.G."/>
            <person name="Dacre M."/>
            <person name="DeBarry J."/>
            <person name="Dreyer I."/>
            <person name="Elias M."/>
            <person name="Engstrom E.M."/>
            <person name="Estelle M."/>
            <person name="Feng L."/>
            <person name="Finet C."/>
            <person name="Floyd S.K."/>
            <person name="Frommer W.B."/>
            <person name="Fujita T."/>
            <person name="Gramzow L."/>
            <person name="Gutensohn M."/>
            <person name="Harholt J."/>
            <person name="Hattori M."/>
            <person name="Heyl A."/>
            <person name="Hirai T."/>
            <person name="Hiwatashi Y."/>
            <person name="Ishikawa M."/>
            <person name="Iwata M."/>
            <person name="Karol K.G."/>
            <person name="Koehler B."/>
            <person name="Kolukisaoglu U."/>
            <person name="Kubo M."/>
            <person name="Kurata T."/>
            <person name="Lalonde S."/>
            <person name="Li K."/>
            <person name="Li Y."/>
            <person name="Litt A."/>
            <person name="Lyons E."/>
            <person name="Manning G."/>
            <person name="Maruyama T."/>
            <person name="Michael T.P."/>
            <person name="Mikami K."/>
            <person name="Miyazaki S."/>
            <person name="Morinaga S."/>
            <person name="Murata T."/>
            <person name="Mueller-Roeber B."/>
            <person name="Nelson D.R."/>
            <person name="Obara M."/>
            <person name="Oguri Y."/>
            <person name="Olmstead R.G."/>
            <person name="Onodera N."/>
            <person name="Petersen B.L."/>
            <person name="Pils B."/>
            <person name="Prigge M."/>
            <person name="Rensing S.A."/>
            <person name="Riano-Pachon D.M."/>
            <person name="Roberts A.W."/>
            <person name="Sato Y."/>
            <person name="Scheller H.V."/>
            <person name="Schulz B."/>
            <person name="Schulz C."/>
            <person name="Shakirov E.V."/>
            <person name="Shibagaki N."/>
            <person name="Shinohara N."/>
            <person name="Shippen D.E."/>
            <person name="Soerensen I."/>
            <person name="Sotooka R."/>
            <person name="Sugimoto N."/>
            <person name="Sugita M."/>
            <person name="Sumikawa N."/>
            <person name="Tanurdzic M."/>
            <person name="Theissen G."/>
            <person name="Ulvskov P."/>
            <person name="Wakazuki S."/>
            <person name="Weng J.K."/>
            <person name="Willats W.W."/>
            <person name="Wipf D."/>
            <person name="Wolf P.G."/>
            <person name="Yang L."/>
            <person name="Zimmer A.D."/>
            <person name="Zhu Q."/>
            <person name="Mitros T."/>
            <person name="Hellsten U."/>
            <person name="Loque D."/>
            <person name="Otillar R."/>
            <person name="Salamov A."/>
            <person name="Schmutz J."/>
            <person name="Shapiro H."/>
            <person name="Lindquist E."/>
            <person name="Lucas S."/>
            <person name="Rokhsar D."/>
            <person name="Grigoriev I.V."/>
        </authorList>
    </citation>
    <scope>NUCLEOTIDE SEQUENCE [LARGE SCALE GENOMIC DNA]</scope>
</reference>
<dbReference type="InParanoid" id="D8T263"/>
<dbReference type="KEGG" id="smo:SELMODRAFT_27769"/>